<proteinExistence type="predicted"/>
<reference evidence="3 5" key="1">
    <citation type="submission" date="2017-03" db="EMBL/GenBank/DDBJ databases">
        <title>Genomes of endolithic fungi from Antarctica.</title>
        <authorList>
            <person name="Coleine C."/>
            <person name="Masonjones S."/>
            <person name="Stajich J.E."/>
        </authorList>
    </citation>
    <scope>NUCLEOTIDE SEQUENCE [LARGE SCALE GENOMIC DNA]</scope>
    <source>
        <strain evidence="3 5">CCFEE 5187</strain>
    </source>
</reference>
<evidence type="ECO:0000256" key="1">
    <source>
        <dbReference type="SAM" id="MobiDB-lite"/>
    </source>
</evidence>
<keyword evidence="2" id="KW-0732">Signal</keyword>
<comment type="caution">
    <text evidence="3">The sequence shown here is derived from an EMBL/GenBank/DDBJ whole genome shotgun (WGS) entry which is preliminary data.</text>
</comment>
<name>A0A4U0WHK3_9PEZI</name>
<dbReference type="PANTHER" id="PTHR13237:SF9">
    <property type="entry name" value="NEUROGUIDIN"/>
    <property type="match status" value="1"/>
</dbReference>
<dbReference type="Pfam" id="PF04000">
    <property type="entry name" value="Sas10_Utp3"/>
    <property type="match status" value="1"/>
</dbReference>
<dbReference type="EMBL" id="NAJN01001364">
    <property type="protein sequence ID" value="TKA63700.1"/>
    <property type="molecule type" value="Genomic_DNA"/>
</dbReference>
<organism evidence="3 5">
    <name type="scientific">Cryomyces minteri</name>
    <dbReference type="NCBI Taxonomy" id="331657"/>
    <lineage>
        <taxon>Eukaryota</taxon>
        <taxon>Fungi</taxon>
        <taxon>Dikarya</taxon>
        <taxon>Ascomycota</taxon>
        <taxon>Pezizomycotina</taxon>
        <taxon>Dothideomycetes</taxon>
        <taxon>Dothideomycetes incertae sedis</taxon>
        <taxon>Cryomyces</taxon>
    </lineage>
</organism>
<dbReference type="GO" id="GO:0000462">
    <property type="term" value="P:maturation of SSU-rRNA from tricistronic rRNA transcript (SSU-rRNA, 5.8S rRNA, LSU-rRNA)"/>
    <property type="evidence" value="ECO:0007669"/>
    <property type="project" value="TreeGrafter"/>
</dbReference>
<dbReference type="GO" id="GO:0032040">
    <property type="term" value="C:small-subunit processome"/>
    <property type="evidence" value="ECO:0007669"/>
    <property type="project" value="TreeGrafter"/>
</dbReference>
<keyword evidence="5" id="KW-1185">Reference proteome</keyword>
<dbReference type="PANTHER" id="PTHR13237">
    <property type="entry name" value="SOMETHING ABOUT SILENCING PROTEIN 10-RELATED"/>
    <property type="match status" value="1"/>
</dbReference>
<feature type="region of interest" description="Disordered" evidence="1">
    <location>
        <begin position="327"/>
        <end position="373"/>
    </location>
</feature>
<evidence type="ECO:0000256" key="2">
    <source>
        <dbReference type="SAM" id="SignalP"/>
    </source>
</evidence>
<evidence type="ECO:0000313" key="3">
    <source>
        <dbReference type="EMBL" id="TKA61948.1"/>
    </source>
</evidence>
<feature type="compositionally biased region" description="Basic and acidic residues" evidence="1">
    <location>
        <begin position="268"/>
        <end position="281"/>
    </location>
</feature>
<feature type="chain" id="PRO_5036359438" evidence="2">
    <location>
        <begin position="18"/>
        <end position="373"/>
    </location>
</feature>
<dbReference type="EMBL" id="NAJN01001648">
    <property type="protein sequence ID" value="TKA61948.1"/>
    <property type="molecule type" value="Genomic_DNA"/>
</dbReference>
<gene>
    <name evidence="3" type="ORF">B0A49_09627</name>
    <name evidence="4" type="ORF">B0A49_11016</name>
</gene>
<dbReference type="Proteomes" id="UP000308768">
    <property type="component" value="Unassembled WGS sequence"/>
</dbReference>
<dbReference type="OrthoDB" id="203440at2759"/>
<feature type="region of interest" description="Disordered" evidence="1">
    <location>
        <begin position="128"/>
        <end position="314"/>
    </location>
</feature>
<dbReference type="STRING" id="331657.A0A4U0WHK3"/>
<dbReference type="InterPro" id="IPR007146">
    <property type="entry name" value="Sas10/Utp3/C1D"/>
</dbReference>
<protein>
    <submittedName>
        <fullName evidence="3">Uncharacterized protein</fullName>
    </submittedName>
</protein>
<feature type="compositionally biased region" description="Basic residues" evidence="1">
    <location>
        <begin position="362"/>
        <end position="373"/>
    </location>
</feature>
<evidence type="ECO:0000313" key="4">
    <source>
        <dbReference type="EMBL" id="TKA63700.1"/>
    </source>
</evidence>
<sequence length="373" mass="40296">MALDTSLLGLLSSLTSSLDSAVSSLPEESAVAPPADGITLLDGKNEIFLSYLQHLAFLIYHKLQNVSKIYAGSASTADASGTADRDLDDKLVRKLVELRVYLEKGVRPLEGRLKYQVDKVLRAADDATRSAAQKSSAPALSKARSPTSDGSEEDSEDDGSGADLDQPAPPAAEIDELSYRPNPSSFTRAAPASNKRTFDASRSDGIYRPPRITPTSLPTTTSREERVSRRPAKSATLDEYVATELSTAPVAEPSIGSTILSGGRRTKSARERAADAEKQTYEESNFVRLPQESKKDRAKKGLAGRQGYGGEEWRGLGAGLDRIERLTQKKGGVGSALDRSRKRAVEDGPRGSGGQMGEGFEKRRKLQSRTRRR</sequence>
<dbReference type="AlphaFoldDB" id="A0A4U0WHK3"/>
<feature type="compositionally biased region" description="Acidic residues" evidence="1">
    <location>
        <begin position="150"/>
        <end position="160"/>
    </location>
</feature>
<accession>A0A4U0WHK3</accession>
<feature type="signal peptide" evidence="2">
    <location>
        <begin position="1"/>
        <end position="17"/>
    </location>
</feature>
<evidence type="ECO:0000313" key="5">
    <source>
        <dbReference type="Proteomes" id="UP000308768"/>
    </source>
</evidence>